<evidence type="ECO:0000256" key="6">
    <source>
        <dbReference type="ARBA" id="ARBA00022475"/>
    </source>
</evidence>
<feature type="transmembrane region" description="Helical" evidence="10">
    <location>
        <begin position="115"/>
        <end position="133"/>
    </location>
</feature>
<dbReference type="RefSeq" id="WP_136459493.1">
    <property type="nucleotide sequence ID" value="NZ_SRSF01000004.1"/>
</dbReference>
<keyword evidence="5" id="KW-0813">Transport</keyword>
<evidence type="ECO:0000256" key="4">
    <source>
        <dbReference type="ARBA" id="ARBA00017522"/>
    </source>
</evidence>
<keyword evidence="12" id="KW-1185">Reference proteome</keyword>
<keyword evidence="7 10" id="KW-0812">Transmembrane</keyword>
<comment type="caution">
    <text evidence="11">The sequence shown here is derived from an EMBL/GenBank/DDBJ whole genome shotgun (WGS) entry which is preliminary data.</text>
</comment>
<feature type="transmembrane region" description="Helical" evidence="10">
    <location>
        <begin position="6"/>
        <end position="28"/>
    </location>
</feature>
<dbReference type="EMBL" id="SRSF01000004">
    <property type="protein sequence ID" value="THH39360.1"/>
    <property type="molecule type" value="Genomic_DNA"/>
</dbReference>
<dbReference type="GO" id="GO:0005886">
    <property type="term" value="C:plasma membrane"/>
    <property type="evidence" value="ECO:0007669"/>
    <property type="project" value="UniProtKB-SubCell"/>
</dbReference>
<reference evidence="11 12" key="1">
    <citation type="submission" date="2019-04" db="EMBL/GenBank/DDBJ databases">
        <title>Lewinella litorea sp. nov., isolated from a marine sand.</title>
        <authorList>
            <person name="Yoon J.-H."/>
        </authorList>
    </citation>
    <scope>NUCLEOTIDE SEQUENCE [LARGE SCALE GENOMIC DNA]</scope>
    <source>
        <strain evidence="11 12">HSMS-39</strain>
    </source>
</reference>
<keyword evidence="9 10" id="KW-0472">Membrane</keyword>
<dbReference type="Proteomes" id="UP000308528">
    <property type="component" value="Unassembled WGS sequence"/>
</dbReference>
<evidence type="ECO:0000256" key="9">
    <source>
        <dbReference type="ARBA" id="ARBA00023136"/>
    </source>
</evidence>
<dbReference type="Pfam" id="PF04973">
    <property type="entry name" value="NMN_transporter"/>
    <property type="match status" value="1"/>
</dbReference>
<comment type="subcellular location">
    <subcellularLocation>
        <location evidence="2">Cell membrane</location>
        <topology evidence="2">Multi-pass membrane protein</topology>
    </subcellularLocation>
</comment>
<evidence type="ECO:0000256" key="2">
    <source>
        <dbReference type="ARBA" id="ARBA00004651"/>
    </source>
</evidence>
<evidence type="ECO:0000313" key="12">
    <source>
        <dbReference type="Proteomes" id="UP000308528"/>
    </source>
</evidence>
<evidence type="ECO:0000256" key="3">
    <source>
        <dbReference type="ARBA" id="ARBA00006669"/>
    </source>
</evidence>
<keyword evidence="8 10" id="KW-1133">Transmembrane helix</keyword>
<dbReference type="PANTHER" id="PTHR36122:SF2">
    <property type="entry name" value="NICOTINAMIDE RIBOSIDE TRANSPORTER PNUC"/>
    <property type="match status" value="1"/>
</dbReference>
<dbReference type="PANTHER" id="PTHR36122">
    <property type="entry name" value="NICOTINAMIDE RIBOSIDE TRANSPORTER PNUC"/>
    <property type="match status" value="1"/>
</dbReference>
<name>A0A4S4NSY6_9BACT</name>
<evidence type="ECO:0000313" key="11">
    <source>
        <dbReference type="EMBL" id="THH39360.1"/>
    </source>
</evidence>
<dbReference type="InterPro" id="IPR006419">
    <property type="entry name" value="NMN_transpt_PnuC"/>
</dbReference>
<dbReference type="NCBIfam" id="TIGR01528">
    <property type="entry name" value="NMN_trans_PnuC"/>
    <property type="match status" value="1"/>
</dbReference>
<comment type="similarity">
    <text evidence="3">Belongs to the nicotinamide ribonucleoside (NR) uptake permease (TC 4.B.1) family.</text>
</comment>
<accession>A0A4S4NSY6</accession>
<evidence type="ECO:0000256" key="5">
    <source>
        <dbReference type="ARBA" id="ARBA00022448"/>
    </source>
</evidence>
<evidence type="ECO:0000256" key="8">
    <source>
        <dbReference type="ARBA" id="ARBA00022989"/>
    </source>
</evidence>
<comment type="function">
    <text evidence="1">Required for nicotinamide riboside transport across the inner membrane.</text>
</comment>
<dbReference type="AlphaFoldDB" id="A0A4S4NSY6"/>
<gene>
    <name evidence="11" type="ORF">E4021_11440</name>
</gene>
<proteinExistence type="inferred from homology"/>
<feature type="transmembrane region" description="Helical" evidence="10">
    <location>
        <begin position="61"/>
        <end position="78"/>
    </location>
</feature>
<evidence type="ECO:0000256" key="10">
    <source>
        <dbReference type="SAM" id="Phobius"/>
    </source>
</evidence>
<protein>
    <recommendedName>
        <fullName evidence="4">Nicotinamide riboside transporter PnuC</fullName>
    </recommendedName>
</protein>
<evidence type="ECO:0000256" key="1">
    <source>
        <dbReference type="ARBA" id="ARBA00002672"/>
    </source>
</evidence>
<dbReference type="GO" id="GO:0034257">
    <property type="term" value="F:nicotinamide riboside transmembrane transporter activity"/>
    <property type="evidence" value="ECO:0007669"/>
    <property type="project" value="InterPro"/>
</dbReference>
<dbReference type="OrthoDB" id="9791248at2"/>
<evidence type="ECO:0000256" key="7">
    <source>
        <dbReference type="ARBA" id="ARBA00022692"/>
    </source>
</evidence>
<sequence length="218" mass="24564">MQELLAQVYATDAVEWAATLTALAYVYLAARDNNWCWLFAALSATLWAYQSLIVYQLVSDALLQLFYLVMAGVGLFRWQRSRRVSPPNEMLDSIARDPVADGESDIRRMETGEHLTVIGLGLTTGLLLGYLVGSVSTATQTYLDAVTTSFSVVATFLLIWRRLDNWIYWMVIDAVYVYIYLRAGALLFALLMILYIVMAIYGYLTWRSAVDGGHETAR</sequence>
<keyword evidence="6" id="KW-1003">Cell membrane</keyword>
<feature type="transmembrane region" description="Helical" evidence="10">
    <location>
        <begin position="175"/>
        <end position="204"/>
    </location>
</feature>
<organism evidence="11 12">
    <name type="scientific">Neolewinella litorea</name>
    <dbReference type="NCBI Taxonomy" id="2562452"/>
    <lineage>
        <taxon>Bacteria</taxon>
        <taxon>Pseudomonadati</taxon>
        <taxon>Bacteroidota</taxon>
        <taxon>Saprospiria</taxon>
        <taxon>Saprospirales</taxon>
        <taxon>Lewinellaceae</taxon>
        <taxon>Neolewinella</taxon>
    </lineage>
</organism>
<feature type="transmembrane region" description="Helical" evidence="10">
    <location>
        <begin position="35"/>
        <end position="55"/>
    </location>
</feature>
<feature type="transmembrane region" description="Helical" evidence="10">
    <location>
        <begin position="145"/>
        <end position="163"/>
    </location>
</feature>